<dbReference type="InterPro" id="IPR018303">
    <property type="entry name" value="ATPase_P-typ_P_site"/>
</dbReference>
<feature type="region of interest" description="Disordered" evidence="11">
    <location>
        <begin position="426"/>
        <end position="445"/>
    </location>
</feature>
<reference evidence="15" key="1">
    <citation type="journal article" date="2016" name="Nat. Commun.">
        <title>The Gonium pectorale genome demonstrates co-option of cell cycle regulation during the evolution of multicellularity.</title>
        <authorList>
            <person name="Hanschen E.R."/>
            <person name="Marriage T.N."/>
            <person name="Ferris P.J."/>
            <person name="Hamaji T."/>
            <person name="Toyoda A."/>
            <person name="Fujiyama A."/>
            <person name="Neme R."/>
            <person name="Noguchi H."/>
            <person name="Minakuchi Y."/>
            <person name="Suzuki M."/>
            <person name="Kawai-Toyooka H."/>
            <person name="Smith D.R."/>
            <person name="Sparks H."/>
            <person name="Anderson J."/>
            <person name="Bakaric R."/>
            <person name="Luria V."/>
            <person name="Karger A."/>
            <person name="Kirschner M.W."/>
            <person name="Durand P.M."/>
            <person name="Michod R.E."/>
            <person name="Nozaki H."/>
            <person name="Olson B.J."/>
        </authorList>
    </citation>
    <scope>NUCLEOTIDE SEQUENCE [LARGE SCALE GENOMIC DNA]</scope>
    <source>
        <strain evidence="15">NIES-2863</strain>
    </source>
</reference>
<dbReference type="InterPro" id="IPR023214">
    <property type="entry name" value="HAD_sf"/>
</dbReference>
<comment type="subcellular location">
    <subcellularLocation>
        <location evidence="1">Membrane</location>
        <topology evidence="1">Multi-pass membrane protein</topology>
    </subcellularLocation>
</comment>
<evidence type="ECO:0000313" key="15">
    <source>
        <dbReference type="Proteomes" id="UP000075714"/>
    </source>
</evidence>
<sequence>MRRVGLVQLASRIEHSGALAVASICFFALSLLASLPMVASALGEAAAGSLRNVGLAGTYALSGLPQAVSSVALAAGGQLDTHVLMAAAVVATLCLGMAQEGALLLLLFQVSHFLEERFTTRAQGSLERLFAAMPQRATLVALSPAAAATEETGPSGAASVGAGGGAGPDLASCVEVLAEEVAVGQLVLVRPGEQVPLDGEVVWGTASVSAAHISGESQPARVTPGAWLPAGALSADGALVLRATARAADSTPARIARMAAAAQASKPRLQRQLDMIGAVWSRAVLAATLVSGLALAAAGVPLLEAPGGALYRALGVLVAGSPCAVVLVPLAYVCALATVTRRGVLLKGASALDALASVSMVALDKTGTITTGELRLTEASLLEPATTAPTGEAGSGAPVTPAAAHSLLPLLRGGATALASLPSLSLDSDTEAPTPGGAAEAAPSTPLQLHWPELAVRCAAALSRASSHPVSRAVVEAGGELARGVRVDGFEQVPGSGVRGVCRLGGDAFSVAFGSQDFAEAALASAASHSSGAATAAAALRSHLAAAAGGASAVKAVSVLVLEPLADGRDPRVAVFSFEDVVRPGAEAAVGALTDGSWRQPPGAGGRRAAESSASKRVVMLTGDNSAVASAVASGVGIAEFRAGMMPQDKLDYVQREQRERAADGASGGGGVLMMGDGINDAPALAAAHVGVAVAASPRDLVAAAADVIVLNGQGAAALPWLLRTADRTQAIVRQNLALSLTAMVAATLPTLAGAFPLWLAVLLHEGSTLAVALNSLRLLLPEEGEGESEEQGGRRGPLGSLAAVWTGLKELAADPHHHHHHDHDHDHHHGHDHDHHDHHHGHDHHHHHHHDHHHHQEHAEGAASGHHHHHHDHHHHHEDSMAKEKPGSRSNGHVSNGHNDHSNHHHDRSHHERDHDQAVAGVQAAAASSATPSSGAGVCDAGGQAAAPITVQINVGSSARPDVSAAAVTATVTEFAGGRAGRPGGAASASAACPLRCCSGGVGGWGSAAARLGPLLAACNGSGNGFGALEAGEAGAATSGGAMSGRSRQLRRRYGALRVAVGAVGLVGAAAAGLSEEAAGPRTR</sequence>
<feature type="compositionally biased region" description="Basic and acidic residues" evidence="11">
    <location>
        <begin position="824"/>
        <end position="836"/>
    </location>
</feature>
<gene>
    <name evidence="14" type="ORF">GPECTOR_28g790</name>
</gene>
<keyword evidence="9 12" id="KW-1133">Transmembrane helix</keyword>
<feature type="domain" description="P-type ATPase A" evidence="13">
    <location>
        <begin position="173"/>
        <end position="259"/>
    </location>
</feature>
<dbReference type="Gene3D" id="3.40.50.1000">
    <property type="entry name" value="HAD superfamily/HAD-like"/>
    <property type="match status" value="1"/>
</dbReference>
<evidence type="ECO:0000256" key="10">
    <source>
        <dbReference type="ARBA" id="ARBA00023136"/>
    </source>
</evidence>
<protein>
    <recommendedName>
        <fullName evidence="13">P-type ATPase A domain-containing protein</fullName>
    </recommendedName>
</protein>
<dbReference type="GO" id="GO:0005524">
    <property type="term" value="F:ATP binding"/>
    <property type="evidence" value="ECO:0007669"/>
    <property type="project" value="UniProtKB-KW"/>
</dbReference>
<organism evidence="14 15">
    <name type="scientific">Gonium pectorale</name>
    <name type="common">Green alga</name>
    <dbReference type="NCBI Taxonomy" id="33097"/>
    <lineage>
        <taxon>Eukaryota</taxon>
        <taxon>Viridiplantae</taxon>
        <taxon>Chlorophyta</taxon>
        <taxon>core chlorophytes</taxon>
        <taxon>Chlorophyceae</taxon>
        <taxon>CS clade</taxon>
        <taxon>Chlamydomonadales</taxon>
        <taxon>Volvocaceae</taxon>
        <taxon>Gonium</taxon>
    </lineage>
</organism>
<dbReference type="Gene3D" id="3.40.1110.10">
    <property type="entry name" value="Calcium-transporting ATPase, cytoplasmic domain N"/>
    <property type="match status" value="1"/>
</dbReference>
<feature type="region of interest" description="Disordered" evidence="11">
    <location>
        <begin position="816"/>
        <end position="940"/>
    </location>
</feature>
<feature type="compositionally biased region" description="Basic and acidic residues" evidence="11">
    <location>
        <begin position="878"/>
        <end position="888"/>
    </location>
</feature>
<dbReference type="PROSITE" id="PS00154">
    <property type="entry name" value="ATPASE_E1_E2"/>
    <property type="match status" value="1"/>
</dbReference>
<comment type="caution">
    <text evidence="14">The sequence shown here is derived from an EMBL/GenBank/DDBJ whole genome shotgun (WGS) entry which is preliminary data.</text>
</comment>
<accession>A0A150GF27</accession>
<feature type="compositionally biased region" description="Low complexity" evidence="11">
    <location>
        <begin position="919"/>
        <end position="939"/>
    </location>
</feature>
<dbReference type="InterPro" id="IPR059000">
    <property type="entry name" value="ATPase_P-type_domA"/>
</dbReference>
<dbReference type="SUPFAM" id="SSF81653">
    <property type="entry name" value="Calcium ATPase, transduction domain A"/>
    <property type="match status" value="1"/>
</dbReference>
<keyword evidence="5" id="KW-0547">Nucleotide-binding</keyword>
<evidence type="ECO:0000256" key="8">
    <source>
        <dbReference type="ARBA" id="ARBA00022967"/>
    </source>
</evidence>
<keyword evidence="8" id="KW-1278">Translocase</keyword>
<evidence type="ECO:0000256" key="6">
    <source>
        <dbReference type="ARBA" id="ARBA00022840"/>
    </source>
</evidence>
<dbReference type="InterPro" id="IPR023299">
    <property type="entry name" value="ATPase_P-typ_cyto_dom_N"/>
</dbReference>
<evidence type="ECO:0000256" key="12">
    <source>
        <dbReference type="SAM" id="Phobius"/>
    </source>
</evidence>
<feature type="region of interest" description="Disordered" evidence="11">
    <location>
        <begin position="593"/>
        <end position="612"/>
    </location>
</feature>
<dbReference type="OrthoDB" id="432719at2759"/>
<evidence type="ECO:0000259" key="13">
    <source>
        <dbReference type="Pfam" id="PF00122"/>
    </source>
</evidence>
<feature type="transmembrane region" description="Helical" evidence="12">
    <location>
        <begin position="83"/>
        <end position="108"/>
    </location>
</feature>
<dbReference type="InterPro" id="IPR008250">
    <property type="entry name" value="ATPase_P-typ_transduc_dom_A_sf"/>
</dbReference>
<feature type="compositionally biased region" description="Basic residues" evidence="11">
    <location>
        <begin position="837"/>
        <end position="857"/>
    </location>
</feature>
<dbReference type="PANTHER" id="PTHR43079:SF1">
    <property type="entry name" value="CADMIUM_ZINC-TRANSPORTING ATPASE HMA1, CHLOROPLASTIC-RELATED"/>
    <property type="match status" value="1"/>
</dbReference>
<feature type="transmembrane region" description="Helical" evidence="12">
    <location>
        <begin position="279"/>
        <end position="303"/>
    </location>
</feature>
<evidence type="ECO:0000256" key="4">
    <source>
        <dbReference type="ARBA" id="ARBA00022723"/>
    </source>
</evidence>
<feature type="transmembrane region" description="Helical" evidence="12">
    <location>
        <begin position="737"/>
        <end position="764"/>
    </location>
</feature>
<dbReference type="Gene3D" id="2.70.150.10">
    <property type="entry name" value="Calcium-transporting ATPase, cytoplasmic transduction domain A"/>
    <property type="match status" value="1"/>
</dbReference>
<dbReference type="AlphaFoldDB" id="A0A150GF27"/>
<evidence type="ECO:0000313" key="14">
    <source>
        <dbReference type="EMBL" id="KXZ48383.1"/>
    </source>
</evidence>
<keyword evidence="10 12" id="KW-0472">Membrane</keyword>
<dbReference type="GO" id="GO:0016020">
    <property type="term" value="C:membrane"/>
    <property type="evidence" value="ECO:0007669"/>
    <property type="project" value="UniProtKB-SubCell"/>
</dbReference>
<dbReference type="SUPFAM" id="SSF56784">
    <property type="entry name" value="HAD-like"/>
    <property type="match status" value="1"/>
</dbReference>
<keyword evidence="6" id="KW-0067">ATP-binding</keyword>
<comment type="similarity">
    <text evidence="2">Belongs to the cation transport ATPase (P-type) (TC 3.A.3) family. Type IB subfamily.</text>
</comment>
<dbReference type="Proteomes" id="UP000075714">
    <property type="component" value="Unassembled WGS sequence"/>
</dbReference>
<feature type="compositionally biased region" description="Basic residues" evidence="11">
    <location>
        <begin position="866"/>
        <end position="877"/>
    </location>
</feature>
<dbReference type="GO" id="GO:0016887">
    <property type="term" value="F:ATP hydrolysis activity"/>
    <property type="evidence" value="ECO:0007669"/>
    <property type="project" value="InterPro"/>
</dbReference>
<feature type="transmembrane region" description="Helical" evidence="12">
    <location>
        <begin position="309"/>
        <end position="332"/>
    </location>
</feature>
<feature type="compositionally biased region" description="Low complexity" evidence="11">
    <location>
        <begin position="426"/>
        <end position="443"/>
    </location>
</feature>
<keyword evidence="15" id="KW-1185">Reference proteome</keyword>
<dbReference type="NCBIfam" id="TIGR01494">
    <property type="entry name" value="ATPase_P-type"/>
    <property type="match status" value="2"/>
</dbReference>
<name>A0A150GF27_GONPE</name>
<evidence type="ECO:0000256" key="1">
    <source>
        <dbReference type="ARBA" id="ARBA00004141"/>
    </source>
</evidence>
<dbReference type="EMBL" id="LSYV01000029">
    <property type="protein sequence ID" value="KXZ48383.1"/>
    <property type="molecule type" value="Genomic_DNA"/>
</dbReference>
<dbReference type="InterPro" id="IPR036412">
    <property type="entry name" value="HAD-like_sf"/>
</dbReference>
<dbReference type="Pfam" id="PF00122">
    <property type="entry name" value="E1-E2_ATPase"/>
    <property type="match status" value="1"/>
</dbReference>
<dbReference type="InterPro" id="IPR001757">
    <property type="entry name" value="P_typ_ATPase"/>
</dbReference>
<evidence type="ECO:0000256" key="9">
    <source>
        <dbReference type="ARBA" id="ARBA00022989"/>
    </source>
</evidence>
<dbReference type="GO" id="GO:0046872">
    <property type="term" value="F:metal ion binding"/>
    <property type="evidence" value="ECO:0007669"/>
    <property type="project" value="UniProtKB-KW"/>
</dbReference>
<evidence type="ECO:0000256" key="2">
    <source>
        <dbReference type="ARBA" id="ARBA00006024"/>
    </source>
</evidence>
<keyword evidence="7" id="KW-0460">Magnesium</keyword>
<dbReference type="SUPFAM" id="SSF81660">
    <property type="entry name" value="Metal cation-transporting ATPase, ATP-binding domain N"/>
    <property type="match status" value="1"/>
</dbReference>
<evidence type="ECO:0000256" key="7">
    <source>
        <dbReference type="ARBA" id="ARBA00022842"/>
    </source>
</evidence>
<dbReference type="PRINTS" id="PR00119">
    <property type="entry name" value="CATATPASE"/>
</dbReference>
<evidence type="ECO:0000256" key="3">
    <source>
        <dbReference type="ARBA" id="ARBA00022692"/>
    </source>
</evidence>
<dbReference type="InterPro" id="IPR051949">
    <property type="entry name" value="Cation_Transport_ATPase"/>
</dbReference>
<dbReference type="Pfam" id="PF00702">
    <property type="entry name" value="Hydrolase"/>
    <property type="match status" value="1"/>
</dbReference>
<keyword evidence="4" id="KW-0479">Metal-binding</keyword>
<proteinExistence type="inferred from homology"/>
<dbReference type="STRING" id="33097.A0A150GF27"/>
<keyword evidence="3 12" id="KW-0812">Transmembrane</keyword>
<evidence type="ECO:0000256" key="5">
    <source>
        <dbReference type="ARBA" id="ARBA00022741"/>
    </source>
</evidence>
<evidence type="ECO:0000256" key="11">
    <source>
        <dbReference type="SAM" id="MobiDB-lite"/>
    </source>
</evidence>
<dbReference type="PANTHER" id="PTHR43079">
    <property type="entry name" value="PROBABLE CADMIUM/ZINC-TRANSPORTING ATPASE HMA1"/>
    <property type="match status" value="1"/>
</dbReference>